<evidence type="ECO:0000313" key="3">
    <source>
        <dbReference type="Proteomes" id="UP000567179"/>
    </source>
</evidence>
<dbReference type="EMBL" id="JAACJJ010000015">
    <property type="protein sequence ID" value="KAF5325425.1"/>
    <property type="molecule type" value="Genomic_DNA"/>
</dbReference>
<organism evidence="2 3">
    <name type="scientific">Psilocybe cf. subviscida</name>
    <dbReference type="NCBI Taxonomy" id="2480587"/>
    <lineage>
        <taxon>Eukaryota</taxon>
        <taxon>Fungi</taxon>
        <taxon>Dikarya</taxon>
        <taxon>Basidiomycota</taxon>
        <taxon>Agaricomycotina</taxon>
        <taxon>Agaricomycetes</taxon>
        <taxon>Agaricomycetidae</taxon>
        <taxon>Agaricales</taxon>
        <taxon>Agaricineae</taxon>
        <taxon>Strophariaceae</taxon>
        <taxon>Psilocybe</taxon>
    </lineage>
</organism>
<feature type="region of interest" description="Disordered" evidence="1">
    <location>
        <begin position="148"/>
        <end position="177"/>
    </location>
</feature>
<name>A0A8H5BLH2_9AGAR</name>
<protein>
    <submittedName>
        <fullName evidence="2">Uncharacterized protein</fullName>
    </submittedName>
</protein>
<gene>
    <name evidence="2" type="ORF">D9619_009967</name>
</gene>
<evidence type="ECO:0000313" key="2">
    <source>
        <dbReference type="EMBL" id="KAF5325425.1"/>
    </source>
</evidence>
<feature type="compositionally biased region" description="Basic and acidic residues" evidence="1">
    <location>
        <begin position="166"/>
        <end position="177"/>
    </location>
</feature>
<dbReference type="AlphaFoldDB" id="A0A8H5BLH2"/>
<sequence>MSTSISTPNEQQIAFISGPIEPDEDYFLSHYASLIDLAITKGHLFIMGPALGMDTMARNYLIKQGILPSRITVYFAEFQERLMAKEIESIRALGINIKVEGLTMSDCNAAMTQDSHYDVLRYMSIEEQMAFYGSRYYVRVSGTEKNERRRQGLPLHVHPAFGDSQALDRAEKKQKTR</sequence>
<dbReference type="Proteomes" id="UP000567179">
    <property type="component" value="Unassembled WGS sequence"/>
</dbReference>
<evidence type="ECO:0000256" key="1">
    <source>
        <dbReference type="SAM" id="MobiDB-lite"/>
    </source>
</evidence>
<comment type="caution">
    <text evidence="2">The sequence shown here is derived from an EMBL/GenBank/DDBJ whole genome shotgun (WGS) entry which is preliminary data.</text>
</comment>
<accession>A0A8H5BLH2</accession>
<keyword evidence="3" id="KW-1185">Reference proteome</keyword>
<reference evidence="2 3" key="1">
    <citation type="journal article" date="2020" name="ISME J.">
        <title>Uncovering the hidden diversity of litter-decomposition mechanisms in mushroom-forming fungi.</title>
        <authorList>
            <person name="Floudas D."/>
            <person name="Bentzer J."/>
            <person name="Ahren D."/>
            <person name="Johansson T."/>
            <person name="Persson P."/>
            <person name="Tunlid A."/>
        </authorList>
    </citation>
    <scope>NUCLEOTIDE SEQUENCE [LARGE SCALE GENOMIC DNA]</scope>
    <source>
        <strain evidence="2 3">CBS 101986</strain>
    </source>
</reference>
<dbReference type="OrthoDB" id="5422905at2759"/>
<proteinExistence type="predicted"/>